<gene>
    <name evidence="1" type="ORF">ABC974_16705</name>
</gene>
<dbReference type="RefSeq" id="WP_343892467.1">
    <property type="nucleotide sequence ID" value="NZ_BAAAEH010000059.1"/>
</dbReference>
<sequence length="43" mass="4709">MTDIPNPETDFLLRRAEQEAILAIRTNHADAAAPACPTRSSIM</sequence>
<dbReference type="EMBL" id="JBDIME010000016">
    <property type="protein sequence ID" value="MEN2791277.1"/>
    <property type="molecule type" value="Genomic_DNA"/>
</dbReference>
<comment type="caution">
    <text evidence="1">The sequence shown here is derived from an EMBL/GenBank/DDBJ whole genome shotgun (WGS) entry which is preliminary data.</text>
</comment>
<dbReference type="Proteomes" id="UP001419910">
    <property type="component" value="Unassembled WGS sequence"/>
</dbReference>
<keyword evidence="2" id="KW-1185">Reference proteome</keyword>
<evidence type="ECO:0000313" key="2">
    <source>
        <dbReference type="Proteomes" id="UP001419910"/>
    </source>
</evidence>
<evidence type="ECO:0000313" key="1">
    <source>
        <dbReference type="EMBL" id="MEN2791277.1"/>
    </source>
</evidence>
<reference evidence="1 2" key="1">
    <citation type="submission" date="2024-05" db="EMBL/GenBank/DDBJ databases">
        <authorList>
            <person name="Liu Q."/>
            <person name="Xin Y.-H."/>
        </authorList>
    </citation>
    <scope>NUCLEOTIDE SEQUENCE [LARGE SCALE GENOMIC DNA]</scope>
    <source>
        <strain evidence="1 2">CGMCC 1.10181</strain>
    </source>
</reference>
<organism evidence="1 2">
    <name type="scientific">Sphingomonas oligophenolica</name>
    <dbReference type="NCBI Taxonomy" id="301154"/>
    <lineage>
        <taxon>Bacteria</taxon>
        <taxon>Pseudomonadati</taxon>
        <taxon>Pseudomonadota</taxon>
        <taxon>Alphaproteobacteria</taxon>
        <taxon>Sphingomonadales</taxon>
        <taxon>Sphingomonadaceae</taxon>
        <taxon>Sphingomonas</taxon>
    </lineage>
</organism>
<proteinExistence type="predicted"/>
<accession>A0ABU9Y640</accession>
<name>A0ABU9Y640_9SPHN</name>
<protein>
    <submittedName>
        <fullName evidence="1">Uncharacterized protein</fullName>
    </submittedName>
</protein>